<evidence type="ECO:0000313" key="2">
    <source>
        <dbReference type="EMBL" id="PYH29739.1"/>
    </source>
</evidence>
<dbReference type="AlphaFoldDB" id="A0A318Y788"/>
<dbReference type="RefSeq" id="XP_025475217.1">
    <property type="nucleotide sequence ID" value="XM_025628263.1"/>
</dbReference>
<feature type="region of interest" description="Disordered" evidence="1">
    <location>
        <begin position="1"/>
        <end position="99"/>
    </location>
</feature>
<evidence type="ECO:0000313" key="3">
    <source>
        <dbReference type="Proteomes" id="UP000247647"/>
    </source>
</evidence>
<reference evidence="2" key="1">
    <citation type="submission" date="2016-12" db="EMBL/GenBank/DDBJ databases">
        <title>The genomes of Aspergillus section Nigri reveals drivers in fungal speciation.</title>
        <authorList>
            <consortium name="DOE Joint Genome Institute"/>
            <person name="Vesth T.C."/>
            <person name="Nybo J."/>
            <person name="Theobald S."/>
            <person name="Brandl J."/>
            <person name="Frisvad J.C."/>
            <person name="Nielsen K.F."/>
            <person name="Lyhne E.K."/>
            <person name="Kogle M.E."/>
            <person name="Kuo A."/>
            <person name="Riley R."/>
            <person name="Clum A."/>
            <person name="Nolan M."/>
            <person name="Lipzen A."/>
            <person name="Salamov A."/>
            <person name="Henrissat B."/>
            <person name="Wiebenga A."/>
            <person name="De Vries R.P."/>
            <person name="Grigoriev I.V."/>
            <person name="Mortensen U.H."/>
            <person name="Andersen M.R."/>
            <person name="Baker S.E."/>
        </authorList>
    </citation>
    <scope>NUCLEOTIDE SEQUENCE [LARGE SCALE GENOMIC DNA]</scope>
    <source>
        <strain evidence="2">CBS 115656</strain>
    </source>
</reference>
<dbReference type="GeneID" id="37130719"/>
<proteinExistence type="predicted"/>
<keyword evidence="3" id="KW-1185">Reference proteome</keyword>
<sequence length="162" mass="17466">TSKSAHPRTNECDQTKRRGKVEGREEGKGTGDREGNAGEGTNGLEVTGSSKRDAVCPGVSTTVAHSSSFLKPTKGPTCNAERKERKRNKEGKKAGGSEIPLGQSWWLDRLAAEGDAGGRIIGSAQRPQRCMRGSSPRIISRKWLISSFTVLQVWPSLNHAIP</sequence>
<name>A0A318Y788_ASPNB</name>
<feature type="compositionally biased region" description="Basic and acidic residues" evidence="1">
    <location>
        <begin position="8"/>
        <end position="36"/>
    </location>
</feature>
<dbReference type="EMBL" id="KZ821489">
    <property type="protein sequence ID" value="PYH29739.1"/>
    <property type="molecule type" value="Genomic_DNA"/>
</dbReference>
<feature type="non-terminal residue" evidence="2">
    <location>
        <position position="1"/>
    </location>
</feature>
<protein>
    <submittedName>
        <fullName evidence="2">Uncharacterized protein</fullName>
    </submittedName>
</protein>
<feature type="compositionally biased region" description="Polar residues" evidence="1">
    <location>
        <begin position="59"/>
        <end position="70"/>
    </location>
</feature>
<accession>A0A318Y788</accession>
<gene>
    <name evidence="2" type="ORF">BO87DRAFT_447489</name>
</gene>
<organism evidence="2 3">
    <name type="scientific">Aspergillus neoniger (strain CBS 115656)</name>
    <dbReference type="NCBI Taxonomy" id="1448310"/>
    <lineage>
        <taxon>Eukaryota</taxon>
        <taxon>Fungi</taxon>
        <taxon>Dikarya</taxon>
        <taxon>Ascomycota</taxon>
        <taxon>Pezizomycotina</taxon>
        <taxon>Eurotiomycetes</taxon>
        <taxon>Eurotiomycetidae</taxon>
        <taxon>Eurotiales</taxon>
        <taxon>Aspergillaceae</taxon>
        <taxon>Aspergillus</taxon>
        <taxon>Aspergillus subgen. Circumdati</taxon>
    </lineage>
</organism>
<evidence type="ECO:0000256" key="1">
    <source>
        <dbReference type="SAM" id="MobiDB-lite"/>
    </source>
</evidence>
<dbReference type="Proteomes" id="UP000247647">
    <property type="component" value="Unassembled WGS sequence"/>
</dbReference>